<dbReference type="InterPro" id="IPR052518">
    <property type="entry name" value="CHR_Transporter"/>
</dbReference>
<dbReference type="RefSeq" id="WP_141483848.1">
    <property type="nucleotide sequence ID" value="NZ_SMDN01000005.1"/>
</dbReference>
<keyword evidence="6 7" id="KW-0472">Membrane</keyword>
<feature type="transmembrane region" description="Helical" evidence="7">
    <location>
        <begin position="111"/>
        <end position="133"/>
    </location>
</feature>
<evidence type="ECO:0000256" key="2">
    <source>
        <dbReference type="ARBA" id="ARBA00005262"/>
    </source>
</evidence>
<keyword evidence="5 7" id="KW-1133">Transmembrane helix</keyword>
<dbReference type="InterPro" id="IPR003370">
    <property type="entry name" value="Chromate_transpt"/>
</dbReference>
<dbReference type="AlphaFoldDB" id="A0A507SNH1"/>
<accession>A0A507SNH1</accession>
<dbReference type="GO" id="GO:0005886">
    <property type="term" value="C:plasma membrane"/>
    <property type="evidence" value="ECO:0007669"/>
    <property type="project" value="UniProtKB-SubCell"/>
</dbReference>
<name>A0A507SNH1_9BACT</name>
<gene>
    <name evidence="8" type="ORF">E1I18_01555</name>
</gene>
<dbReference type="PANTHER" id="PTHR43663">
    <property type="entry name" value="CHROMATE TRANSPORT PROTEIN-RELATED"/>
    <property type="match status" value="1"/>
</dbReference>
<comment type="caution">
    <text evidence="8">The sequence shown here is derived from an EMBL/GenBank/DDBJ whole genome shotgun (WGS) entry which is preliminary data.</text>
</comment>
<comment type="similarity">
    <text evidence="2">Belongs to the chromate ion transporter (CHR) (TC 2.A.51) family.</text>
</comment>
<dbReference type="GO" id="GO:0015109">
    <property type="term" value="F:chromate transmembrane transporter activity"/>
    <property type="evidence" value="ECO:0007669"/>
    <property type="project" value="InterPro"/>
</dbReference>
<evidence type="ECO:0000256" key="1">
    <source>
        <dbReference type="ARBA" id="ARBA00004651"/>
    </source>
</evidence>
<comment type="subcellular location">
    <subcellularLocation>
        <location evidence="1">Cell membrane</location>
        <topology evidence="1">Multi-pass membrane protein</topology>
    </subcellularLocation>
</comment>
<dbReference type="Proteomes" id="UP000320801">
    <property type="component" value="Unassembled WGS sequence"/>
</dbReference>
<evidence type="ECO:0000313" key="9">
    <source>
        <dbReference type="Proteomes" id="UP000320801"/>
    </source>
</evidence>
<sequence>MKNKIKKPTFWNVFLLILMVTFIGFGGGNALMPVIKRYAVDKYHWLDADEFDKNVVITNMLPGPMAIQALSYISIRSLGFWKGSLVVILAAMPHVALVVGLYFALTQLPQKYLVVVQIGVLSAIVGCLIGFGWNYFKKGIKESKISLWIILFLSTILFSLFVPTPFNVPVAIMLLFIAIFTTHYIIKKKRISKSTQNSVQKTEITDKNDAKGEK</sequence>
<evidence type="ECO:0000256" key="7">
    <source>
        <dbReference type="SAM" id="Phobius"/>
    </source>
</evidence>
<protein>
    <submittedName>
        <fullName evidence="8">Chromate transporter</fullName>
    </submittedName>
</protein>
<dbReference type="Pfam" id="PF02417">
    <property type="entry name" value="Chromate_transp"/>
    <property type="match status" value="1"/>
</dbReference>
<evidence type="ECO:0000313" key="8">
    <source>
        <dbReference type="EMBL" id="TQC51574.1"/>
    </source>
</evidence>
<evidence type="ECO:0000256" key="4">
    <source>
        <dbReference type="ARBA" id="ARBA00022692"/>
    </source>
</evidence>
<proteinExistence type="inferred from homology"/>
<dbReference type="OrthoDB" id="9788907at2"/>
<keyword evidence="3" id="KW-1003">Cell membrane</keyword>
<feature type="transmembrane region" description="Helical" evidence="7">
    <location>
        <begin position="85"/>
        <end position="105"/>
    </location>
</feature>
<reference evidence="8 9" key="1">
    <citation type="submission" date="2019-03" db="EMBL/GenBank/DDBJ databases">
        <title>Characterization of a novel Mycoplasma cynos real-time PCR assay.</title>
        <authorList>
            <person name="Tallmadge R.L."/>
            <person name="Mitchell P.K."/>
            <person name="Goodman L."/>
        </authorList>
    </citation>
    <scope>NUCLEOTIDE SEQUENCE [LARGE SCALE GENOMIC DNA]</scope>
    <source>
        <strain evidence="8 9">1642</strain>
    </source>
</reference>
<feature type="transmembrane region" description="Helical" evidence="7">
    <location>
        <begin position="12"/>
        <end position="35"/>
    </location>
</feature>
<evidence type="ECO:0000256" key="5">
    <source>
        <dbReference type="ARBA" id="ARBA00022989"/>
    </source>
</evidence>
<feature type="transmembrane region" description="Helical" evidence="7">
    <location>
        <begin position="145"/>
        <end position="162"/>
    </location>
</feature>
<organism evidence="8 9">
    <name type="scientific">Mycoplasmopsis mucosicanis</name>
    <dbReference type="NCBI Taxonomy" id="458208"/>
    <lineage>
        <taxon>Bacteria</taxon>
        <taxon>Bacillati</taxon>
        <taxon>Mycoplasmatota</taxon>
        <taxon>Mycoplasmoidales</taxon>
        <taxon>Metamycoplasmataceae</taxon>
        <taxon>Mycoplasmopsis</taxon>
    </lineage>
</organism>
<dbReference type="PANTHER" id="PTHR43663:SF1">
    <property type="entry name" value="CHROMATE TRANSPORTER"/>
    <property type="match status" value="1"/>
</dbReference>
<feature type="transmembrane region" description="Helical" evidence="7">
    <location>
        <begin position="168"/>
        <end position="186"/>
    </location>
</feature>
<keyword evidence="9" id="KW-1185">Reference proteome</keyword>
<keyword evidence="4 7" id="KW-0812">Transmembrane</keyword>
<dbReference type="EMBL" id="SMDN01000005">
    <property type="protein sequence ID" value="TQC51574.1"/>
    <property type="molecule type" value="Genomic_DNA"/>
</dbReference>
<evidence type="ECO:0000256" key="6">
    <source>
        <dbReference type="ARBA" id="ARBA00023136"/>
    </source>
</evidence>
<evidence type="ECO:0000256" key="3">
    <source>
        <dbReference type="ARBA" id="ARBA00022475"/>
    </source>
</evidence>
<feature type="transmembrane region" description="Helical" evidence="7">
    <location>
        <begin position="55"/>
        <end position="73"/>
    </location>
</feature>